<sequence length="47" mass="5636">MNLVRSYQSWRRYRETVNELNRLSQRELADLGIARTDIPTVARRTVM</sequence>
<dbReference type="EMBL" id="JAAAMG010000002">
    <property type="protein sequence ID" value="NDW03456.1"/>
    <property type="molecule type" value="Genomic_DNA"/>
</dbReference>
<evidence type="ECO:0000313" key="3">
    <source>
        <dbReference type="Proteomes" id="UP000469011"/>
    </source>
</evidence>
<organism evidence="2 3">
    <name type="scientific">Jiella pacifica</name>
    <dbReference type="NCBI Taxonomy" id="2696469"/>
    <lineage>
        <taxon>Bacteria</taxon>
        <taxon>Pseudomonadati</taxon>
        <taxon>Pseudomonadota</taxon>
        <taxon>Alphaproteobacteria</taxon>
        <taxon>Hyphomicrobiales</taxon>
        <taxon>Aurantimonadaceae</taxon>
        <taxon>Jiella</taxon>
    </lineage>
</organism>
<dbReference type="AlphaFoldDB" id="A0A6N9T089"/>
<protein>
    <submittedName>
        <fullName evidence="2">DUF1127 domain-containing protein</fullName>
    </submittedName>
</protein>
<name>A0A6N9T089_9HYPH</name>
<feature type="domain" description="YjiS-like" evidence="1">
    <location>
        <begin position="3"/>
        <end position="38"/>
    </location>
</feature>
<comment type="caution">
    <text evidence="2">The sequence shown here is derived from an EMBL/GenBank/DDBJ whole genome shotgun (WGS) entry which is preliminary data.</text>
</comment>
<gene>
    <name evidence="2" type="ORF">GTK09_03370</name>
</gene>
<evidence type="ECO:0000259" key="1">
    <source>
        <dbReference type="Pfam" id="PF06568"/>
    </source>
</evidence>
<evidence type="ECO:0000313" key="2">
    <source>
        <dbReference type="EMBL" id="NDW03456.1"/>
    </source>
</evidence>
<dbReference type="Pfam" id="PF06568">
    <property type="entry name" value="YjiS-like"/>
    <property type="match status" value="1"/>
</dbReference>
<dbReference type="Proteomes" id="UP000469011">
    <property type="component" value="Unassembled WGS sequence"/>
</dbReference>
<keyword evidence="3" id="KW-1185">Reference proteome</keyword>
<accession>A0A6N9T089</accession>
<proteinExistence type="predicted"/>
<reference evidence="2 3" key="1">
    <citation type="submission" date="2020-01" db="EMBL/GenBank/DDBJ databases">
        <title>Jiella pacifica sp. nov.</title>
        <authorList>
            <person name="Xue Z."/>
            <person name="Zhu S."/>
            <person name="Chen J."/>
            <person name="Yang J."/>
        </authorList>
    </citation>
    <scope>NUCLEOTIDE SEQUENCE [LARGE SCALE GENOMIC DNA]</scope>
    <source>
        <strain evidence="2 3">40Bstr34</strain>
    </source>
</reference>
<dbReference type="RefSeq" id="WP_163461090.1">
    <property type="nucleotide sequence ID" value="NZ_JAAAMG010000002.1"/>
</dbReference>
<dbReference type="InterPro" id="IPR009506">
    <property type="entry name" value="YjiS-like"/>
</dbReference>